<dbReference type="Pfam" id="PF01697">
    <property type="entry name" value="Glyco_transf_92"/>
    <property type="match status" value="1"/>
</dbReference>
<protein>
    <recommendedName>
        <fullName evidence="8">Glycosyltransferase family 92 protein</fullName>
        <ecNumber evidence="8">2.4.1.-</ecNumber>
    </recommendedName>
</protein>
<dbReference type="PANTHER" id="PTHR21461">
    <property type="entry name" value="GLYCOSYLTRANSFERASE FAMILY 92 PROTEIN"/>
    <property type="match status" value="1"/>
</dbReference>
<evidence type="ECO:0000313" key="10">
    <source>
        <dbReference type="Proteomes" id="UP001515500"/>
    </source>
</evidence>
<dbReference type="GO" id="GO:0016757">
    <property type="term" value="F:glycosyltransferase activity"/>
    <property type="evidence" value="ECO:0007669"/>
    <property type="project" value="UniProtKB-UniRule"/>
</dbReference>
<keyword evidence="5" id="KW-0812">Transmembrane</keyword>
<reference evidence="11" key="2">
    <citation type="submission" date="2025-08" db="UniProtKB">
        <authorList>
            <consortium name="RefSeq"/>
        </authorList>
    </citation>
    <scope>IDENTIFICATION</scope>
</reference>
<keyword evidence="7" id="KW-0472">Membrane</keyword>
<accession>A0AB40B9R7</accession>
<keyword evidence="10" id="KW-1185">Reference proteome</keyword>
<evidence type="ECO:0000313" key="11">
    <source>
        <dbReference type="RefSeq" id="XP_039123406.1"/>
    </source>
</evidence>
<keyword evidence="3 8" id="KW-0328">Glycosyltransferase</keyword>
<dbReference type="AlphaFoldDB" id="A0AB40B9R7"/>
<evidence type="ECO:0000256" key="8">
    <source>
        <dbReference type="RuleBase" id="RU366017"/>
    </source>
</evidence>
<dbReference type="InterPro" id="IPR008166">
    <property type="entry name" value="Glyco_transf_92"/>
</dbReference>
<evidence type="ECO:0000256" key="4">
    <source>
        <dbReference type="ARBA" id="ARBA00022679"/>
    </source>
</evidence>
<dbReference type="SUPFAM" id="SSF53448">
    <property type="entry name" value="Nucleotide-diphospho-sugar transferases"/>
    <property type="match status" value="1"/>
</dbReference>
<dbReference type="EC" id="2.4.1.-" evidence="8"/>
<evidence type="ECO:0000256" key="2">
    <source>
        <dbReference type="ARBA" id="ARBA00007647"/>
    </source>
</evidence>
<dbReference type="InterPro" id="IPR029044">
    <property type="entry name" value="Nucleotide-diphossugar_trans"/>
</dbReference>
<dbReference type="Proteomes" id="UP001515500">
    <property type="component" value="Chromosome 1"/>
</dbReference>
<evidence type="ECO:0000256" key="3">
    <source>
        <dbReference type="ARBA" id="ARBA00022676"/>
    </source>
</evidence>
<comment type="similarity">
    <text evidence="2 8">Belongs to the glycosyltransferase 92 family.</text>
</comment>
<evidence type="ECO:0000256" key="5">
    <source>
        <dbReference type="ARBA" id="ARBA00022692"/>
    </source>
</evidence>
<reference evidence="10" key="1">
    <citation type="submission" date="2025-05" db="UniProtKB">
        <authorList>
            <consortium name="RefSeq"/>
        </authorList>
    </citation>
    <scope>NUCLEOTIDE SEQUENCE [LARGE SCALE GENOMIC DNA]</scope>
</reference>
<feature type="region of interest" description="Disordered" evidence="9">
    <location>
        <begin position="379"/>
        <end position="410"/>
    </location>
</feature>
<dbReference type="GeneID" id="120260000"/>
<evidence type="ECO:0000256" key="9">
    <source>
        <dbReference type="SAM" id="MobiDB-lite"/>
    </source>
</evidence>
<dbReference type="GO" id="GO:0016020">
    <property type="term" value="C:membrane"/>
    <property type="evidence" value="ECO:0007669"/>
    <property type="project" value="UniProtKB-SubCell"/>
</dbReference>
<evidence type="ECO:0000256" key="7">
    <source>
        <dbReference type="ARBA" id="ARBA00023136"/>
    </source>
</evidence>
<proteinExistence type="inferred from homology"/>
<evidence type="ECO:0000256" key="1">
    <source>
        <dbReference type="ARBA" id="ARBA00004167"/>
    </source>
</evidence>
<organism evidence="10 11">
    <name type="scientific">Dioscorea cayennensis subsp. rotundata</name>
    <name type="common">White Guinea yam</name>
    <name type="synonym">Dioscorea rotundata</name>
    <dbReference type="NCBI Taxonomy" id="55577"/>
    <lineage>
        <taxon>Eukaryota</taxon>
        <taxon>Viridiplantae</taxon>
        <taxon>Streptophyta</taxon>
        <taxon>Embryophyta</taxon>
        <taxon>Tracheophyta</taxon>
        <taxon>Spermatophyta</taxon>
        <taxon>Magnoliopsida</taxon>
        <taxon>Liliopsida</taxon>
        <taxon>Dioscoreales</taxon>
        <taxon>Dioscoreaceae</taxon>
        <taxon>Dioscorea</taxon>
    </lineage>
</organism>
<keyword evidence="6" id="KW-1133">Transmembrane helix</keyword>
<evidence type="ECO:0000256" key="6">
    <source>
        <dbReference type="ARBA" id="ARBA00022989"/>
    </source>
</evidence>
<dbReference type="GO" id="GO:0005737">
    <property type="term" value="C:cytoplasm"/>
    <property type="evidence" value="ECO:0007669"/>
    <property type="project" value="TreeGrafter"/>
</dbReference>
<dbReference type="RefSeq" id="XP_039123406.1">
    <property type="nucleotide sequence ID" value="XM_039267472.1"/>
</dbReference>
<sequence length="543" mass="60607">MMKLHRLPALLFVLIVSTILIVSINLRRSFSFPGAVSGPVTDFSIPLPRRHTQSLALLDHPLPLRLHSQPSIDAVLFPDWETLILLPLGFPPPSTPLSCHFPNGVISPAVLSGVIPSSGRQTLRCSIPPSARRRLSPPQIPGTAPPSELLRWNKLVYESISIPDDVIVFAKGINNRRQGVNLPATELRCVFLSIDGAVIAFTPVTSSVQEVFRCPHPNLNPSSGDALRVSLQRNRDPRAFPSLATFKPFSRGPHPSAAQDKTRPLLVCACTMVRDVSKFLGEWVTYHSAIGVDRFIIYDNGSEDDLGSAINRLLLEGHDVSTVLWPWAKTQEAGFSHCAAAHRDSCDWMAFIDVDEFLFSPAWAESARPNRTMVGSILPTEPESDRVGQVSVPCRDFGPSGRKEHPRNGVTQGYTCRARAQERHKSVVFLQAVARSMVNVVHHFGLGEGWRTASVGSKRAVVNHYKFQAWPEFRTKFRRRVSAYVADWRNEINMNSKDRTPGLGSEPVEPAGWERRFCEVNDTRLTELNRKWFGLDQGRMVWE</sequence>
<name>A0AB40B9R7_DIOCR</name>
<comment type="subcellular location">
    <subcellularLocation>
        <location evidence="1">Membrane</location>
        <topology evidence="1">Single-pass membrane protein</topology>
    </subcellularLocation>
</comment>
<keyword evidence="4 8" id="KW-0808">Transferase</keyword>
<dbReference type="PANTHER" id="PTHR21461:SF69">
    <property type="entry name" value="GLYCOSYLTRANSFERASE FAMILY 92 PROTEIN"/>
    <property type="match status" value="1"/>
</dbReference>
<gene>
    <name evidence="11" type="primary">LOC120260000</name>
</gene>